<accession>A0A3A8NLH3</accession>
<organism evidence="1 2">
    <name type="scientific">Corallococcus sicarius</name>
    <dbReference type="NCBI Taxonomy" id="2316726"/>
    <lineage>
        <taxon>Bacteria</taxon>
        <taxon>Pseudomonadati</taxon>
        <taxon>Myxococcota</taxon>
        <taxon>Myxococcia</taxon>
        <taxon>Myxococcales</taxon>
        <taxon>Cystobacterineae</taxon>
        <taxon>Myxococcaceae</taxon>
        <taxon>Corallococcus</taxon>
    </lineage>
</organism>
<gene>
    <name evidence="1" type="ORF">D7X12_08435</name>
</gene>
<evidence type="ECO:0008006" key="3">
    <source>
        <dbReference type="Google" id="ProtNLM"/>
    </source>
</evidence>
<reference evidence="2" key="1">
    <citation type="submission" date="2018-09" db="EMBL/GenBank/DDBJ databases">
        <authorList>
            <person name="Livingstone P.G."/>
            <person name="Whitworth D.E."/>
        </authorList>
    </citation>
    <scope>NUCLEOTIDE SEQUENCE [LARGE SCALE GENOMIC DNA]</scope>
    <source>
        <strain evidence="2">CA040B</strain>
    </source>
</reference>
<sequence>MRSRRAVLGLALGWALLGAGSGCLGVVPFQPRAYDGAVRVEAVDLAFTRDGTGALTLTLKVRNPSSDAATVTRVDFDLRVDGRRLATGEQVLGEPLDGQREIPLEIRFPLAVARSAARPEPTSHAVRVEGGVVLRFGGSERRAPFRDARSLEVPWMPGAAESSPAP</sequence>
<name>A0A3A8NLH3_9BACT</name>
<keyword evidence="2" id="KW-1185">Reference proteome</keyword>
<proteinExistence type="predicted"/>
<dbReference type="PROSITE" id="PS51318">
    <property type="entry name" value="TAT"/>
    <property type="match status" value="1"/>
</dbReference>
<dbReference type="OrthoDB" id="5382407at2"/>
<dbReference type="EMBL" id="RAWG01000038">
    <property type="protein sequence ID" value="RKH45246.1"/>
    <property type="molecule type" value="Genomic_DNA"/>
</dbReference>
<dbReference type="AlphaFoldDB" id="A0A3A8NLH3"/>
<evidence type="ECO:0000313" key="1">
    <source>
        <dbReference type="EMBL" id="RKH45246.1"/>
    </source>
</evidence>
<evidence type="ECO:0000313" key="2">
    <source>
        <dbReference type="Proteomes" id="UP000273405"/>
    </source>
</evidence>
<dbReference type="Gene3D" id="2.60.40.1820">
    <property type="match status" value="1"/>
</dbReference>
<comment type="caution">
    <text evidence="1">The sequence shown here is derived from an EMBL/GenBank/DDBJ whole genome shotgun (WGS) entry which is preliminary data.</text>
</comment>
<dbReference type="Proteomes" id="UP000273405">
    <property type="component" value="Unassembled WGS sequence"/>
</dbReference>
<dbReference type="InterPro" id="IPR006311">
    <property type="entry name" value="TAT_signal"/>
</dbReference>
<dbReference type="RefSeq" id="WP_120624752.1">
    <property type="nucleotide sequence ID" value="NZ_RAWG01000038.1"/>
</dbReference>
<dbReference type="SUPFAM" id="SSF117070">
    <property type="entry name" value="LEA14-like"/>
    <property type="match status" value="1"/>
</dbReference>
<protein>
    <recommendedName>
        <fullName evidence="3">Water stress and hypersensitive response domain-containing protein</fullName>
    </recommendedName>
</protein>
<dbReference type="PROSITE" id="PS51257">
    <property type="entry name" value="PROKAR_LIPOPROTEIN"/>
    <property type="match status" value="1"/>
</dbReference>